<organism evidence="3 4">
    <name type="scientific">Entamoeba invadens IP1</name>
    <dbReference type="NCBI Taxonomy" id="370355"/>
    <lineage>
        <taxon>Eukaryota</taxon>
        <taxon>Amoebozoa</taxon>
        <taxon>Evosea</taxon>
        <taxon>Archamoebae</taxon>
        <taxon>Mastigamoebida</taxon>
        <taxon>Entamoebidae</taxon>
        <taxon>Entamoeba</taxon>
    </lineage>
</organism>
<dbReference type="AlphaFoldDB" id="A0A0A1U2W8"/>
<evidence type="ECO:0000259" key="2">
    <source>
        <dbReference type="PROSITE" id="PS50238"/>
    </source>
</evidence>
<dbReference type="EMBL" id="KB207027">
    <property type="protein sequence ID" value="ELP85899.1"/>
    <property type="molecule type" value="Genomic_DNA"/>
</dbReference>
<dbReference type="GO" id="GO:0008361">
    <property type="term" value="P:regulation of cell size"/>
    <property type="evidence" value="ECO:0007669"/>
    <property type="project" value="TreeGrafter"/>
</dbReference>
<dbReference type="GeneID" id="14884903"/>
<evidence type="ECO:0000313" key="3">
    <source>
        <dbReference type="EMBL" id="ELP85899.1"/>
    </source>
</evidence>
<dbReference type="PANTHER" id="PTHR46005">
    <property type="entry name" value="RHO GTPASE-ACTIVATING PROTEIN 190"/>
    <property type="match status" value="1"/>
</dbReference>
<dbReference type="Gene3D" id="1.10.555.10">
    <property type="entry name" value="Rho GTPase activation protein"/>
    <property type="match status" value="1"/>
</dbReference>
<dbReference type="OMA" id="FASYSHK"/>
<dbReference type="KEGG" id="eiv:EIN_134430"/>
<name>A0A0A1U2W8_ENTIV</name>
<dbReference type="SUPFAM" id="SSF48350">
    <property type="entry name" value="GTPase activation domain, GAP"/>
    <property type="match status" value="1"/>
</dbReference>
<dbReference type="SMART" id="SM00324">
    <property type="entry name" value="RhoGAP"/>
    <property type="match status" value="1"/>
</dbReference>
<reference evidence="3 4" key="1">
    <citation type="submission" date="2012-10" db="EMBL/GenBank/DDBJ databases">
        <authorList>
            <person name="Zafar N."/>
            <person name="Inman J."/>
            <person name="Hall N."/>
            <person name="Lorenzi H."/>
            <person name="Caler E."/>
        </authorList>
    </citation>
    <scope>NUCLEOTIDE SEQUENCE [LARGE SCALE GENOMIC DNA]</scope>
    <source>
        <strain evidence="3 4">IP1</strain>
    </source>
</reference>
<dbReference type="GO" id="GO:0007266">
    <property type="term" value="P:Rho protein signal transduction"/>
    <property type="evidence" value="ECO:0007669"/>
    <property type="project" value="TreeGrafter"/>
</dbReference>
<feature type="region of interest" description="Disordered" evidence="1">
    <location>
        <begin position="83"/>
        <end position="103"/>
    </location>
</feature>
<accession>A0A0A1U2W8</accession>
<keyword evidence="4" id="KW-1185">Reference proteome</keyword>
<dbReference type="VEuPathDB" id="AmoebaDB:EIN_134430"/>
<dbReference type="RefSeq" id="XP_004185245.1">
    <property type="nucleotide sequence ID" value="XM_004185197.1"/>
</dbReference>
<dbReference type="CDD" id="cd00159">
    <property type="entry name" value="RhoGAP"/>
    <property type="match status" value="1"/>
</dbReference>
<dbReference type="PANTHER" id="PTHR46005:SF4">
    <property type="entry name" value="RHO GTPASE-ACTIVATING PROTEIN 190"/>
    <property type="match status" value="1"/>
</dbReference>
<dbReference type="GO" id="GO:0005829">
    <property type="term" value="C:cytosol"/>
    <property type="evidence" value="ECO:0007669"/>
    <property type="project" value="TreeGrafter"/>
</dbReference>
<dbReference type="InterPro" id="IPR051978">
    <property type="entry name" value="Rho-GAP_domain"/>
</dbReference>
<protein>
    <recommendedName>
        <fullName evidence="2">Rho-GAP domain-containing protein</fullName>
    </recommendedName>
</protein>
<gene>
    <name evidence="3" type="ORF">EIN_134430</name>
</gene>
<dbReference type="OrthoDB" id="19848at2759"/>
<dbReference type="InterPro" id="IPR008936">
    <property type="entry name" value="Rho_GTPase_activation_prot"/>
</dbReference>
<sequence length="506" mass="57976">MEVLPTPRRPRPKAHLLKMSEFDVEEPFLTNSEGGRPTLSAMLMKSTLDTTQQQTNIVCTTLDTLYFYKHHLELLSHNKLLNPTKQQCEPRSPRSPRKKSDADTSIEQLMKHYRKLGDHFISLTAQIANFQHHFASYSHKQLLQLFTSVYKVVPDTSDGDDVLYGTETMGKRMKVVKLCDNFLLISKKTRTLESIYYISKAAIIPLSQVSLELNKYITLEFEDPSKFQTWLNKLNSVKPWFEVVPRRLIKSPDNTSIFFNKVGVPVNSLGITETSVDKTTKAMTPKSTQSPSMLSPRTKNILNIKFVKRTKTKTVKIVGLSLDQLANEHNFLHIPKNVSMLIKYIKEKGAHIEGIFRVSGSKEKIELILSKVDSKIITFDLLASVDIHSVAGALKLYIKSLPDQVVPKSVDEKLYELWRFKDSMQDNEVLNEFKEVFSTMPPLTYAFLRELLDLLKILSDNQQETKMTVENCVTCLQPSLRGYPFVYTYSIIHYTTLFPPQTEITL</sequence>
<dbReference type="PROSITE" id="PS50238">
    <property type="entry name" value="RHOGAP"/>
    <property type="match status" value="1"/>
</dbReference>
<feature type="domain" description="Rho-GAP" evidence="2">
    <location>
        <begin position="320"/>
        <end position="506"/>
    </location>
</feature>
<evidence type="ECO:0000256" key="1">
    <source>
        <dbReference type="SAM" id="MobiDB-lite"/>
    </source>
</evidence>
<dbReference type="InterPro" id="IPR000198">
    <property type="entry name" value="RhoGAP_dom"/>
</dbReference>
<proteinExistence type="predicted"/>
<dbReference type="Pfam" id="PF00620">
    <property type="entry name" value="RhoGAP"/>
    <property type="match status" value="1"/>
</dbReference>
<dbReference type="Proteomes" id="UP000014680">
    <property type="component" value="Unassembled WGS sequence"/>
</dbReference>
<dbReference type="GO" id="GO:0005096">
    <property type="term" value="F:GTPase activator activity"/>
    <property type="evidence" value="ECO:0007669"/>
    <property type="project" value="TreeGrafter"/>
</dbReference>
<evidence type="ECO:0000313" key="4">
    <source>
        <dbReference type="Proteomes" id="UP000014680"/>
    </source>
</evidence>